<dbReference type="Gene3D" id="2.70.98.90">
    <property type="match status" value="1"/>
</dbReference>
<dbReference type="CDD" id="cd19961">
    <property type="entry name" value="EcYidC-like_peri"/>
    <property type="match status" value="1"/>
</dbReference>
<evidence type="ECO:0000313" key="18">
    <source>
        <dbReference type="Proteomes" id="UP000239872"/>
    </source>
</evidence>
<evidence type="ECO:0000256" key="8">
    <source>
        <dbReference type="ARBA" id="ARBA00022989"/>
    </source>
</evidence>
<protein>
    <recommendedName>
        <fullName evidence="3 13">Membrane protein insertase YidC</fullName>
    </recommendedName>
    <alternativeName>
        <fullName evidence="12 13">Foldase YidC</fullName>
    </alternativeName>
    <alternativeName>
        <fullName evidence="11 13">Membrane integrase YidC</fullName>
    </alternativeName>
    <alternativeName>
        <fullName evidence="13">Membrane protein YidC</fullName>
    </alternativeName>
</protein>
<feature type="transmembrane region" description="Helical" evidence="13">
    <location>
        <begin position="367"/>
        <end position="388"/>
    </location>
</feature>
<feature type="domain" description="Membrane insertase YidC N-terminal" evidence="16">
    <location>
        <begin position="85"/>
        <end position="339"/>
    </location>
</feature>
<feature type="transmembrane region" description="Helical" evidence="13">
    <location>
        <begin position="6"/>
        <end position="25"/>
    </location>
</feature>
<comment type="caution">
    <text evidence="17">The sequence shown here is derived from an EMBL/GenBank/DDBJ whole genome shotgun (WGS) entry which is preliminary data.</text>
</comment>
<keyword evidence="7 13" id="KW-0653">Protein transport</keyword>
<sequence>MDRNQITGFALLALLLIGYISYNQYETKKYEAKKTADSVAQARLHPLKMDSVAAPTAAAPVVNDSLEIARRKLMPQAYNGTAEKVVLENKKVSIEFSTKGAFPVAAQLKGYQTYHKKPLYLFNGDGNTFNVVLPANIDNGRATESLYFIPTTRTEADGSKTIDFAADLGGGKKVDLIYSLPADEYMMKCNVVLTGIPTPSVKLNWNTVALHTEKDLTNERMNTQVYYRFKDEDHDYYTVATGEQKSHHSEAATAWVGLRKQYFSSVLISEDGFTKMDVKSPAKEKDTIAIASNIAEFMLPLKPGANQQQTAALRWYIGPNDYNTLKSYKMGMQEMVPLGSGVTSFAKYVNGYVFIPIFYFLSSFTSNYAIIIVLMTIFIRLVLSFFTYKSYLSSAKMRVLKPELDELRTKIGDDQQKMSVEQMKLYREAGVNPLGGCLPMLFQLPVLLSMYYMFPSFIEFRQKSFLWADDLSTYDSIFNFGFTIPFYGDHISLFCLLMTASSLFLAVYNRNMTPQDPNNPMMKYMPYIFPIILMGVFNKMAAALTFYYTFSNILSITQQFVIQKYFINEKQIHEQIKANRAKPATQSKWQQKLTEMQQLQADKAKIQPRSNNKN</sequence>
<evidence type="ECO:0000313" key="17">
    <source>
        <dbReference type="EMBL" id="PQJ11922.1"/>
    </source>
</evidence>
<feature type="domain" description="Membrane insertase YidC/Oxa/ALB C-terminal" evidence="15">
    <location>
        <begin position="368"/>
        <end position="564"/>
    </location>
</feature>
<dbReference type="Pfam" id="PF02096">
    <property type="entry name" value="60KD_IMP"/>
    <property type="match status" value="1"/>
</dbReference>
<feature type="transmembrane region" description="Helical" evidence="13">
    <location>
        <begin position="528"/>
        <end position="550"/>
    </location>
</feature>
<feature type="transmembrane region" description="Helical" evidence="13">
    <location>
        <begin position="336"/>
        <end position="361"/>
    </location>
</feature>
<keyword evidence="8 13" id="KW-1133">Transmembrane helix</keyword>
<dbReference type="GO" id="GO:0005886">
    <property type="term" value="C:plasma membrane"/>
    <property type="evidence" value="ECO:0007669"/>
    <property type="project" value="UniProtKB-SubCell"/>
</dbReference>
<dbReference type="InterPro" id="IPR047196">
    <property type="entry name" value="YidC_ALB_C"/>
</dbReference>
<dbReference type="InterPro" id="IPR028055">
    <property type="entry name" value="YidC/Oxa/ALB_C"/>
</dbReference>
<dbReference type="RefSeq" id="WP_105038802.1">
    <property type="nucleotide sequence ID" value="NZ_PPSL01000002.1"/>
</dbReference>
<dbReference type="CDD" id="cd20070">
    <property type="entry name" value="5TM_YidC_Alb3"/>
    <property type="match status" value="1"/>
</dbReference>
<dbReference type="GO" id="GO:0051205">
    <property type="term" value="P:protein insertion into membrane"/>
    <property type="evidence" value="ECO:0007669"/>
    <property type="project" value="TreeGrafter"/>
</dbReference>
<keyword evidence="6 13" id="KW-0812">Transmembrane</keyword>
<comment type="similarity">
    <text evidence="2 13">Belongs to the OXA1/ALB3/YidC family. Type 1 subfamily.</text>
</comment>
<evidence type="ECO:0000256" key="6">
    <source>
        <dbReference type="ARBA" id="ARBA00022692"/>
    </source>
</evidence>
<comment type="subunit">
    <text evidence="13">Interacts with the Sec translocase complex via SecD. Specifically interacts with transmembrane segments of nascent integral membrane proteins during membrane integration.</text>
</comment>
<keyword evidence="5 13" id="KW-1003">Cell membrane</keyword>
<dbReference type="PANTHER" id="PTHR12428:SF65">
    <property type="entry name" value="CYTOCHROME C OXIDASE ASSEMBLY PROTEIN COX18, MITOCHONDRIAL"/>
    <property type="match status" value="1"/>
</dbReference>
<dbReference type="PRINTS" id="PR00701">
    <property type="entry name" value="60KDINNERMP"/>
</dbReference>
<dbReference type="GO" id="GO:0015031">
    <property type="term" value="P:protein transport"/>
    <property type="evidence" value="ECO:0007669"/>
    <property type="project" value="UniProtKB-KW"/>
</dbReference>
<comment type="function">
    <text evidence="13">Required for the insertion and/or proper folding and/or complex formation of integral membrane proteins into the membrane. Involved in integration of membrane proteins that insert both dependently and independently of the Sec translocase complex, as well as at least some lipoproteins. Aids folding of multispanning membrane proteins.</text>
</comment>
<evidence type="ECO:0000256" key="2">
    <source>
        <dbReference type="ARBA" id="ARBA00010527"/>
    </source>
</evidence>
<dbReference type="InterPro" id="IPR019998">
    <property type="entry name" value="Membr_insert_YidC"/>
</dbReference>
<evidence type="ECO:0000256" key="1">
    <source>
        <dbReference type="ARBA" id="ARBA00004429"/>
    </source>
</evidence>
<dbReference type="Proteomes" id="UP000239872">
    <property type="component" value="Unassembled WGS sequence"/>
</dbReference>
<evidence type="ECO:0000256" key="10">
    <source>
        <dbReference type="ARBA" id="ARBA00023186"/>
    </source>
</evidence>
<dbReference type="OrthoDB" id="9780552at2"/>
<evidence type="ECO:0000259" key="15">
    <source>
        <dbReference type="Pfam" id="PF02096"/>
    </source>
</evidence>
<feature type="region of interest" description="Disordered" evidence="14">
    <location>
        <begin position="583"/>
        <end position="614"/>
    </location>
</feature>
<feature type="transmembrane region" description="Helical" evidence="13">
    <location>
        <begin position="433"/>
        <end position="454"/>
    </location>
</feature>
<dbReference type="InterPro" id="IPR028053">
    <property type="entry name" value="Membr_insert_YidC_N"/>
</dbReference>
<comment type="subcellular location">
    <subcellularLocation>
        <location evidence="1">Cell inner membrane</location>
        <topology evidence="1">Multi-pass membrane protein</topology>
    </subcellularLocation>
    <subcellularLocation>
        <location evidence="13">Cell membrane</location>
        <topology evidence="13">Multi-pass membrane protein</topology>
    </subcellularLocation>
</comment>
<feature type="compositionally biased region" description="Polar residues" evidence="14">
    <location>
        <begin position="584"/>
        <end position="600"/>
    </location>
</feature>
<dbReference type="NCBIfam" id="TIGR03593">
    <property type="entry name" value="yidC_nterm"/>
    <property type="match status" value="1"/>
</dbReference>
<evidence type="ECO:0000256" key="7">
    <source>
        <dbReference type="ARBA" id="ARBA00022927"/>
    </source>
</evidence>
<name>A0A2S7SYC7_9BACT</name>
<dbReference type="Pfam" id="PF14849">
    <property type="entry name" value="YidC_periplas"/>
    <property type="match status" value="1"/>
</dbReference>
<evidence type="ECO:0000256" key="12">
    <source>
        <dbReference type="ARBA" id="ARBA00033342"/>
    </source>
</evidence>
<dbReference type="EMBL" id="PPSL01000002">
    <property type="protein sequence ID" value="PQJ11922.1"/>
    <property type="molecule type" value="Genomic_DNA"/>
</dbReference>
<keyword evidence="10 13" id="KW-0143">Chaperone</keyword>
<keyword evidence="9 13" id="KW-0472">Membrane</keyword>
<evidence type="ECO:0000256" key="3">
    <source>
        <dbReference type="ARBA" id="ARBA00015325"/>
    </source>
</evidence>
<dbReference type="InterPro" id="IPR001708">
    <property type="entry name" value="YidC/ALB3/OXA1/COX18"/>
</dbReference>
<proteinExistence type="inferred from homology"/>
<keyword evidence="18" id="KW-1185">Reference proteome</keyword>
<dbReference type="NCBIfam" id="NF002356">
    <property type="entry name" value="PRK01318.2-3"/>
    <property type="match status" value="1"/>
</dbReference>
<dbReference type="NCBIfam" id="TIGR03592">
    <property type="entry name" value="yidC_oxa1_cterm"/>
    <property type="match status" value="1"/>
</dbReference>
<evidence type="ECO:0000259" key="16">
    <source>
        <dbReference type="Pfam" id="PF14849"/>
    </source>
</evidence>
<evidence type="ECO:0000256" key="11">
    <source>
        <dbReference type="ARBA" id="ARBA00033245"/>
    </source>
</evidence>
<dbReference type="GO" id="GO:0032977">
    <property type="term" value="F:membrane insertase activity"/>
    <property type="evidence" value="ECO:0007669"/>
    <property type="project" value="InterPro"/>
</dbReference>
<evidence type="ECO:0000256" key="9">
    <source>
        <dbReference type="ARBA" id="ARBA00023136"/>
    </source>
</evidence>
<dbReference type="InterPro" id="IPR038221">
    <property type="entry name" value="YidC_periplasmic_sf"/>
</dbReference>
<keyword evidence="4 13" id="KW-0813">Transport</keyword>
<gene>
    <name evidence="13" type="primary">yidC</name>
    <name evidence="17" type="ORF">CJD36_009010</name>
</gene>
<dbReference type="PANTHER" id="PTHR12428">
    <property type="entry name" value="OXA1"/>
    <property type="match status" value="1"/>
</dbReference>
<dbReference type="HAMAP" id="MF_01810">
    <property type="entry name" value="YidC_type1"/>
    <property type="match status" value="1"/>
</dbReference>
<evidence type="ECO:0000256" key="13">
    <source>
        <dbReference type="HAMAP-Rule" id="MF_01810"/>
    </source>
</evidence>
<organism evidence="17 18">
    <name type="scientific">Flavipsychrobacter stenotrophus</name>
    <dbReference type="NCBI Taxonomy" id="2077091"/>
    <lineage>
        <taxon>Bacteria</taxon>
        <taxon>Pseudomonadati</taxon>
        <taxon>Bacteroidota</taxon>
        <taxon>Chitinophagia</taxon>
        <taxon>Chitinophagales</taxon>
        <taxon>Chitinophagaceae</taxon>
        <taxon>Flavipsychrobacter</taxon>
    </lineage>
</organism>
<reference evidence="17 18" key="1">
    <citation type="submission" date="2018-01" db="EMBL/GenBank/DDBJ databases">
        <title>A novel member of the phylum Bacteroidetes isolated from glacier ice.</title>
        <authorList>
            <person name="Liu Q."/>
            <person name="Xin Y.-H."/>
        </authorList>
    </citation>
    <scope>NUCLEOTIDE SEQUENCE [LARGE SCALE GENOMIC DNA]</scope>
    <source>
        <strain evidence="17 18">RB1R16</strain>
    </source>
</reference>
<accession>A0A2S7SYC7</accession>
<dbReference type="AlphaFoldDB" id="A0A2S7SYC7"/>
<evidence type="ECO:0000256" key="14">
    <source>
        <dbReference type="SAM" id="MobiDB-lite"/>
    </source>
</evidence>
<feature type="transmembrane region" description="Helical" evidence="13">
    <location>
        <begin position="490"/>
        <end position="508"/>
    </location>
</feature>
<evidence type="ECO:0000256" key="5">
    <source>
        <dbReference type="ARBA" id="ARBA00022475"/>
    </source>
</evidence>
<evidence type="ECO:0000256" key="4">
    <source>
        <dbReference type="ARBA" id="ARBA00022448"/>
    </source>
</evidence>